<evidence type="ECO:0000259" key="2">
    <source>
        <dbReference type="Pfam" id="PF22725"/>
    </source>
</evidence>
<sequence length="396" mass="44514">MNTTRKVKVAIVGLGNIGANTHIKYVKQLDNVELVGVCDLVKEKADKFAAEFHTTAYYDYIELFDQSGIDAVIIAVPHYDHTPITIEAFKRGIHVLCEKPLAVHVNDAQKSIDAYEEAKQDFPELIFGMMFQERTLPFYKKLKEIVSGGDLGQLTRVTWINTAWFRSQSYYDSGGWRATWAGEGGGILTNQCPHNLDLYQWLFGVPARISGHANIGKYHNIEVEDEVTAYFEHDNGMIGHFIVTTAESPGTNRFEIVGEHGKLVYENEKLVLYKNRISMLKHLRETKDGFTNVESWYTEIPVNTQVPTGHKVVAEKFFAAVLNGGGELIADGAEGIKGLTIGNGIMLSSFNKKMIDVPFDADEYEHKLMELIKTSKFIKTVQEDVKNDFSQSFSQA</sequence>
<gene>
    <name evidence="3" type="ORF">J2Z65_003551</name>
</gene>
<dbReference type="SUPFAM" id="SSF55347">
    <property type="entry name" value="Glyceraldehyde-3-phosphate dehydrogenase-like, C-terminal domain"/>
    <property type="match status" value="1"/>
</dbReference>
<evidence type="ECO:0000313" key="4">
    <source>
        <dbReference type="Proteomes" id="UP001519344"/>
    </source>
</evidence>
<reference evidence="3 4" key="1">
    <citation type="submission" date="2021-03" db="EMBL/GenBank/DDBJ databases">
        <title>Genomic Encyclopedia of Type Strains, Phase IV (KMG-IV): sequencing the most valuable type-strain genomes for metagenomic binning, comparative biology and taxonomic classification.</title>
        <authorList>
            <person name="Goeker M."/>
        </authorList>
    </citation>
    <scope>NUCLEOTIDE SEQUENCE [LARGE SCALE GENOMIC DNA]</scope>
    <source>
        <strain evidence="3 4">DSM 24950</strain>
    </source>
</reference>
<dbReference type="PANTHER" id="PTHR43249:SF1">
    <property type="entry name" value="D-GLUCOSIDE 3-DEHYDROGENASE"/>
    <property type="match status" value="1"/>
</dbReference>
<feature type="domain" description="GFO/IDH/MocA-like oxidoreductase" evidence="2">
    <location>
        <begin position="139"/>
        <end position="263"/>
    </location>
</feature>
<dbReference type="Proteomes" id="UP001519344">
    <property type="component" value="Unassembled WGS sequence"/>
</dbReference>
<evidence type="ECO:0000313" key="3">
    <source>
        <dbReference type="EMBL" id="MBP1964328.1"/>
    </source>
</evidence>
<dbReference type="RefSeq" id="WP_209855982.1">
    <property type="nucleotide sequence ID" value="NZ_JAGGKV010000008.1"/>
</dbReference>
<dbReference type="Gene3D" id="3.30.360.10">
    <property type="entry name" value="Dihydrodipicolinate Reductase, domain 2"/>
    <property type="match status" value="1"/>
</dbReference>
<proteinExistence type="predicted"/>
<accession>A0ABS4I0K0</accession>
<name>A0ABS4I0K0_9BACL</name>
<dbReference type="InterPro" id="IPR052515">
    <property type="entry name" value="Gfo/Idh/MocA_Oxidoreductase"/>
</dbReference>
<dbReference type="InterPro" id="IPR055170">
    <property type="entry name" value="GFO_IDH_MocA-like_dom"/>
</dbReference>
<keyword evidence="4" id="KW-1185">Reference proteome</keyword>
<organism evidence="3 4">
    <name type="scientific">Paenibacillus aceris</name>
    <dbReference type="NCBI Taxonomy" id="869555"/>
    <lineage>
        <taxon>Bacteria</taxon>
        <taxon>Bacillati</taxon>
        <taxon>Bacillota</taxon>
        <taxon>Bacilli</taxon>
        <taxon>Bacillales</taxon>
        <taxon>Paenibacillaceae</taxon>
        <taxon>Paenibacillus</taxon>
    </lineage>
</organism>
<dbReference type="PANTHER" id="PTHR43249">
    <property type="entry name" value="UDP-N-ACETYL-2-AMINO-2-DEOXY-D-GLUCURONATE OXIDASE"/>
    <property type="match status" value="1"/>
</dbReference>
<dbReference type="Gene3D" id="3.40.50.720">
    <property type="entry name" value="NAD(P)-binding Rossmann-like Domain"/>
    <property type="match status" value="1"/>
</dbReference>
<dbReference type="Pfam" id="PF01408">
    <property type="entry name" value="GFO_IDH_MocA"/>
    <property type="match status" value="1"/>
</dbReference>
<dbReference type="EMBL" id="JAGGKV010000008">
    <property type="protein sequence ID" value="MBP1964328.1"/>
    <property type="molecule type" value="Genomic_DNA"/>
</dbReference>
<dbReference type="Pfam" id="PF22725">
    <property type="entry name" value="GFO_IDH_MocA_C3"/>
    <property type="match status" value="1"/>
</dbReference>
<dbReference type="InterPro" id="IPR036291">
    <property type="entry name" value="NAD(P)-bd_dom_sf"/>
</dbReference>
<dbReference type="SUPFAM" id="SSF51735">
    <property type="entry name" value="NAD(P)-binding Rossmann-fold domains"/>
    <property type="match status" value="1"/>
</dbReference>
<feature type="domain" description="Gfo/Idh/MocA-like oxidoreductase N-terminal" evidence="1">
    <location>
        <begin position="7"/>
        <end position="119"/>
    </location>
</feature>
<dbReference type="InterPro" id="IPR000683">
    <property type="entry name" value="Gfo/Idh/MocA-like_OxRdtase_N"/>
</dbReference>
<comment type="caution">
    <text evidence="3">The sequence shown here is derived from an EMBL/GenBank/DDBJ whole genome shotgun (WGS) entry which is preliminary data.</text>
</comment>
<protein>
    <submittedName>
        <fullName evidence="3">Dehydrogenase</fullName>
    </submittedName>
</protein>
<evidence type="ECO:0000259" key="1">
    <source>
        <dbReference type="Pfam" id="PF01408"/>
    </source>
</evidence>